<dbReference type="GO" id="GO:0005524">
    <property type="term" value="F:ATP binding"/>
    <property type="evidence" value="ECO:0007669"/>
    <property type="project" value="UniProtKB-UniRule"/>
</dbReference>
<dbReference type="PRINTS" id="PR00051">
    <property type="entry name" value="DNAA"/>
</dbReference>
<comment type="function">
    <text evidence="8 10">Plays an essential role in the initiation and regulation of chromosomal replication. ATP-DnaA binds to the origin of replication (oriC) to initiate formation of the DNA replication initiation complex once per cell cycle. Binds the DnaA box (a 9 base pair repeat at the origin) and separates the double-stranded (ds)DNA. Forms a right-handed helical filament on oriC DNA; dsDNA binds to the exterior of the filament while single-stranded (ss)DNA is stabiized in the filament's interior. The ATP-DnaA-oriC complex binds and stabilizes one strand of the AT-rich DNA unwinding element (DUE), permitting loading of DNA polymerase. After initiation quickly degrades to an ADP-DnaA complex that is not apt for DNA replication. Binds acidic phospholipids.</text>
</comment>
<dbReference type="InterPro" id="IPR018312">
    <property type="entry name" value="Chromosome_initiator_DnaA_CS"/>
</dbReference>
<proteinExistence type="inferred from homology"/>
<dbReference type="GO" id="GO:0006275">
    <property type="term" value="P:regulation of DNA replication"/>
    <property type="evidence" value="ECO:0007669"/>
    <property type="project" value="UniProtKB-UniRule"/>
</dbReference>
<dbReference type="InterPro" id="IPR013159">
    <property type="entry name" value="DnaA_C"/>
</dbReference>
<dbReference type="SMART" id="SM00382">
    <property type="entry name" value="AAA"/>
    <property type="match status" value="1"/>
</dbReference>
<keyword evidence="6 8" id="KW-0446">Lipid-binding</keyword>
<feature type="binding site" evidence="8">
    <location>
        <position position="153"/>
    </location>
    <ligand>
        <name>ATP</name>
        <dbReference type="ChEBI" id="CHEBI:30616"/>
    </ligand>
</feature>
<dbReference type="PANTHER" id="PTHR30050:SF2">
    <property type="entry name" value="CHROMOSOMAL REPLICATION INITIATOR PROTEIN DNAA"/>
    <property type="match status" value="1"/>
</dbReference>
<dbReference type="CDD" id="cd06571">
    <property type="entry name" value="Bac_DnaA_C"/>
    <property type="match status" value="1"/>
</dbReference>
<evidence type="ECO:0000256" key="10">
    <source>
        <dbReference type="RuleBase" id="RU000577"/>
    </source>
</evidence>
<dbReference type="Gene3D" id="1.10.1750.10">
    <property type="match status" value="1"/>
</dbReference>
<name>A0A1F7G9X3_9BACT</name>
<dbReference type="Gene3D" id="1.10.8.60">
    <property type="match status" value="1"/>
</dbReference>
<dbReference type="InterPro" id="IPR020591">
    <property type="entry name" value="Chromosome_initiator_DnaA-like"/>
</dbReference>
<dbReference type="InterPro" id="IPR027417">
    <property type="entry name" value="P-loop_NTPase"/>
</dbReference>
<evidence type="ECO:0000313" key="15">
    <source>
        <dbReference type="Proteomes" id="UP000177208"/>
    </source>
</evidence>
<keyword evidence="2 8" id="KW-0963">Cytoplasm</keyword>
<evidence type="ECO:0000256" key="5">
    <source>
        <dbReference type="ARBA" id="ARBA00022840"/>
    </source>
</evidence>
<sequence>MSILSSFWNQFVKSIAKDEKKYPVFFPLLKQLHPVELTEDKIVLGCQNQGLRFFLTQGKGRYELEAAISDQAGKNIKVELVVAPGRKKSKETPLLNYQPALNDLYYRTGLHAKYSFDNFAVSTTNQVAYAASQAVTNGLGHTYNPLFFYGGVGVGKTHLAQAVGKYILNQDQGKKIFFCPGDLFTNELVESIRDKSTPAFRRKYRKLNLLIVDDVQFIAGKERVQEEFFHTFNSIISHGGQIILTADRPPSEIKGLADRLRSRFSGGLSVDIEPPDFELRTAILLIKAKEKNIEIDIESAKLLAEKVSDSRALEGTLLTLYSKVLGKKEKIEFQDAEDFFSKKQKEVVNKVTPQDVLKTVCSYYNVRQSHVKGSSRTSNLVLPRQIVMYLLRQTLKMKYGEIAYFLNKKDHTTVLYAEEKISGLQTKDQSVKKELELITQSLFQST</sequence>
<dbReference type="HAMAP" id="MF_00377">
    <property type="entry name" value="DnaA_bact"/>
    <property type="match status" value="1"/>
</dbReference>
<evidence type="ECO:0000256" key="2">
    <source>
        <dbReference type="ARBA" id="ARBA00022490"/>
    </source>
</evidence>
<dbReference type="InterPro" id="IPR003593">
    <property type="entry name" value="AAA+_ATPase"/>
</dbReference>
<dbReference type="SUPFAM" id="SSF48295">
    <property type="entry name" value="TrpR-like"/>
    <property type="match status" value="1"/>
</dbReference>
<dbReference type="Gene3D" id="3.40.50.300">
    <property type="entry name" value="P-loop containing nucleotide triphosphate hydrolases"/>
    <property type="match status" value="1"/>
</dbReference>
<dbReference type="InterPro" id="IPR010921">
    <property type="entry name" value="Trp_repressor/repl_initiator"/>
</dbReference>
<dbReference type="GO" id="GO:0008289">
    <property type="term" value="F:lipid binding"/>
    <property type="evidence" value="ECO:0007669"/>
    <property type="project" value="UniProtKB-KW"/>
</dbReference>
<dbReference type="GO" id="GO:0003688">
    <property type="term" value="F:DNA replication origin binding"/>
    <property type="evidence" value="ECO:0007669"/>
    <property type="project" value="UniProtKB-UniRule"/>
</dbReference>
<feature type="region of interest" description="Domain IV, binds dsDNA" evidence="8">
    <location>
        <begin position="325"/>
        <end position="446"/>
    </location>
</feature>
<evidence type="ECO:0000256" key="4">
    <source>
        <dbReference type="ARBA" id="ARBA00022741"/>
    </source>
</evidence>
<keyword evidence="7 8" id="KW-0238">DNA-binding</keyword>
<comment type="similarity">
    <text evidence="1 8 11">Belongs to the DnaA family.</text>
</comment>
<reference evidence="14 15" key="1">
    <citation type="journal article" date="2016" name="Nat. Commun.">
        <title>Thousands of microbial genomes shed light on interconnected biogeochemical processes in an aquifer system.</title>
        <authorList>
            <person name="Anantharaman K."/>
            <person name="Brown C.T."/>
            <person name="Hug L.A."/>
            <person name="Sharon I."/>
            <person name="Castelle C.J."/>
            <person name="Probst A.J."/>
            <person name="Thomas B.C."/>
            <person name="Singh A."/>
            <person name="Wilkins M.J."/>
            <person name="Karaoz U."/>
            <person name="Brodie E.L."/>
            <person name="Williams K.H."/>
            <person name="Hubbard S.S."/>
            <person name="Banfield J.F."/>
        </authorList>
    </citation>
    <scope>NUCLEOTIDE SEQUENCE [LARGE SCALE GENOMIC DNA]</scope>
</reference>
<comment type="subcellular location">
    <subcellularLocation>
        <location evidence="8">Cytoplasm</location>
    </subcellularLocation>
</comment>
<comment type="subunit">
    <text evidence="8">Oligomerizes as a right-handed, spiral filament on DNA at oriC.</text>
</comment>
<dbReference type="GO" id="GO:0005886">
    <property type="term" value="C:plasma membrane"/>
    <property type="evidence" value="ECO:0007669"/>
    <property type="project" value="TreeGrafter"/>
</dbReference>
<evidence type="ECO:0000256" key="11">
    <source>
        <dbReference type="RuleBase" id="RU004227"/>
    </source>
</evidence>
<protein>
    <recommendedName>
        <fullName evidence="8 9">Chromosomal replication initiator protein DnaA</fullName>
    </recommendedName>
</protein>
<dbReference type="GO" id="GO:0005737">
    <property type="term" value="C:cytoplasm"/>
    <property type="evidence" value="ECO:0007669"/>
    <property type="project" value="UniProtKB-SubCell"/>
</dbReference>
<evidence type="ECO:0000256" key="1">
    <source>
        <dbReference type="ARBA" id="ARBA00006583"/>
    </source>
</evidence>
<evidence type="ECO:0000313" key="14">
    <source>
        <dbReference type="EMBL" id="OGK15432.1"/>
    </source>
</evidence>
<evidence type="ECO:0000256" key="6">
    <source>
        <dbReference type="ARBA" id="ARBA00023121"/>
    </source>
</evidence>
<evidence type="ECO:0000256" key="7">
    <source>
        <dbReference type="ARBA" id="ARBA00023125"/>
    </source>
</evidence>
<gene>
    <name evidence="8" type="primary">dnaA</name>
    <name evidence="14" type="ORF">A2774_05000</name>
</gene>
<dbReference type="CDD" id="cd00009">
    <property type="entry name" value="AAA"/>
    <property type="match status" value="1"/>
</dbReference>
<feature type="region of interest" description="Domain I, interacts with DnaA modulators" evidence="8">
    <location>
        <begin position="1"/>
        <end position="89"/>
    </location>
</feature>
<dbReference type="PROSITE" id="PS01008">
    <property type="entry name" value="DNAA"/>
    <property type="match status" value="1"/>
</dbReference>
<organism evidence="14 15">
    <name type="scientific">Candidatus Roizmanbacteria bacterium RIFCSPHIGHO2_01_FULL_39_12c</name>
    <dbReference type="NCBI Taxonomy" id="1802031"/>
    <lineage>
        <taxon>Bacteria</taxon>
        <taxon>Candidatus Roizmaniibacteriota</taxon>
    </lineage>
</organism>
<comment type="caution">
    <text evidence="14">The sequence shown here is derived from an EMBL/GenBank/DDBJ whole genome shotgun (WGS) entry which is preliminary data.</text>
</comment>
<dbReference type="EMBL" id="MFZG01000037">
    <property type="protein sequence ID" value="OGK15432.1"/>
    <property type="molecule type" value="Genomic_DNA"/>
</dbReference>
<feature type="binding site" evidence="8">
    <location>
        <position position="155"/>
    </location>
    <ligand>
        <name>ATP</name>
        <dbReference type="ChEBI" id="CHEBI:30616"/>
    </ligand>
</feature>
<feature type="domain" description="Chromosomal replication initiator DnaA C-terminal" evidence="13">
    <location>
        <begin position="352"/>
        <end position="421"/>
    </location>
</feature>
<keyword evidence="5 8" id="KW-0067">ATP-binding</keyword>
<dbReference type="SUPFAM" id="SSF52540">
    <property type="entry name" value="P-loop containing nucleoside triphosphate hydrolases"/>
    <property type="match status" value="1"/>
</dbReference>
<dbReference type="Pfam" id="PF00308">
    <property type="entry name" value="Bac_DnaA"/>
    <property type="match status" value="1"/>
</dbReference>
<dbReference type="Proteomes" id="UP000177208">
    <property type="component" value="Unassembled WGS sequence"/>
</dbReference>
<dbReference type="SMART" id="SM00760">
    <property type="entry name" value="Bac_DnaA_C"/>
    <property type="match status" value="1"/>
</dbReference>
<evidence type="ECO:0000259" key="13">
    <source>
        <dbReference type="SMART" id="SM00760"/>
    </source>
</evidence>
<dbReference type="GO" id="GO:0006270">
    <property type="term" value="P:DNA replication initiation"/>
    <property type="evidence" value="ECO:0007669"/>
    <property type="project" value="UniProtKB-UniRule"/>
</dbReference>
<accession>A0A1F7G9X3</accession>
<keyword evidence="3 8" id="KW-0235">DNA replication</keyword>
<feature type="binding site" evidence="8">
    <location>
        <position position="157"/>
    </location>
    <ligand>
        <name>ATP</name>
        <dbReference type="ChEBI" id="CHEBI:30616"/>
    </ligand>
</feature>
<dbReference type="NCBIfam" id="TIGR00362">
    <property type="entry name" value="DnaA"/>
    <property type="match status" value="1"/>
</dbReference>
<dbReference type="AlphaFoldDB" id="A0A1F7G9X3"/>
<comment type="caution">
    <text evidence="8">Lacks conserved residue(s) required for the propagation of feature annotation.</text>
</comment>
<evidence type="ECO:0000256" key="3">
    <source>
        <dbReference type="ARBA" id="ARBA00022705"/>
    </source>
</evidence>
<evidence type="ECO:0000256" key="9">
    <source>
        <dbReference type="NCBIfam" id="TIGR00362"/>
    </source>
</evidence>
<feature type="binding site" evidence="8">
    <location>
        <position position="156"/>
    </location>
    <ligand>
        <name>ATP</name>
        <dbReference type="ChEBI" id="CHEBI:30616"/>
    </ligand>
</feature>
<evidence type="ECO:0000256" key="8">
    <source>
        <dbReference type="HAMAP-Rule" id="MF_00377"/>
    </source>
</evidence>
<dbReference type="PANTHER" id="PTHR30050">
    <property type="entry name" value="CHROMOSOMAL REPLICATION INITIATOR PROTEIN DNAA"/>
    <property type="match status" value="1"/>
</dbReference>
<keyword evidence="4 8" id="KW-0547">Nucleotide-binding</keyword>
<evidence type="ECO:0000259" key="12">
    <source>
        <dbReference type="SMART" id="SM00382"/>
    </source>
</evidence>
<dbReference type="Pfam" id="PF08299">
    <property type="entry name" value="Bac_DnaA_C"/>
    <property type="match status" value="1"/>
</dbReference>
<dbReference type="InterPro" id="IPR001957">
    <property type="entry name" value="Chromosome_initiator_DnaA"/>
</dbReference>
<dbReference type="InterPro" id="IPR013317">
    <property type="entry name" value="DnaA_dom"/>
</dbReference>
<comment type="domain">
    <text evidence="8">Domain I is involved in oligomerization and binding regulators, domain II is flexibile and of varying length in different bacteria, domain III forms the AAA+ region, while domain IV binds dsDNA.</text>
</comment>
<feature type="domain" description="AAA+ ATPase" evidence="12">
    <location>
        <begin position="142"/>
        <end position="273"/>
    </location>
</feature>